<feature type="signal peptide" evidence="1">
    <location>
        <begin position="1"/>
        <end position="23"/>
    </location>
</feature>
<protein>
    <recommendedName>
        <fullName evidence="4">Tat pathway signal sequence domain protein</fullName>
    </recommendedName>
</protein>
<evidence type="ECO:0000313" key="3">
    <source>
        <dbReference type="Proteomes" id="UP001281305"/>
    </source>
</evidence>
<evidence type="ECO:0008006" key="4">
    <source>
        <dbReference type="Google" id="ProtNLM"/>
    </source>
</evidence>
<reference evidence="2 3" key="1">
    <citation type="submission" date="2024-02" db="EMBL/GenBank/DDBJ databases">
        <title>Roseovarius strain W115 nov., isolated from a marine algae.</title>
        <authorList>
            <person name="Lee M.W."/>
            <person name="Lee J.K."/>
            <person name="Kim J.M."/>
            <person name="Choi D.G."/>
            <person name="Baek J.H."/>
            <person name="Bayburt H."/>
            <person name="Jung J.J."/>
            <person name="Han D.M."/>
            <person name="Jeon C.O."/>
        </authorList>
    </citation>
    <scope>NUCLEOTIDE SEQUENCE [LARGE SCALE GENOMIC DNA]</scope>
    <source>
        <strain evidence="2 3">W115</strain>
    </source>
</reference>
<dbReference type="EMBL" id="CP146606">
    <property type="protein sequence ID" value="WYK17272.1"/>
    <property type="molecule type" value="Genomic_DNA"/>
</dbReference>
<proteinExistence type="predicted"/>
<keyword evidence="1" id="KW-0732">Signal</keyword>
<name>A0ABZ2TC62_9RHOB</name>
<dbReference type="Proteomes" id="UP001281305">
    <property type="component" value="Chromosome"/>
</dbReference>
<organism evidence="2 3">
    <name type="scientific">Roseovarius rhodophyticola</name>
    <dbReference type="NCBI Taxonomy" id="3080827"/>
    <lineage>
        <taxon>Bacteria</taxon>
        <taxon>Pseudomonadati</taxon>
        <taxon>Pseudomonadota</taxon>
        <taxon>Alphaproteobacteria</taxon>
        <taxon>Rhodobacterales</taxon>
        <taxon>Roseobacteraceae</taxon>
        <taxon>Roseovarius</taxon>
    </lineage>
</organism>
<dbReference type="RefSeq" id="WP_317057344.1">
    <property type="nucleotide sequence ID" value="NZ_CP146606.1"/>
</dbReference>
<evidence type="ECO:0000313" key="2">
    <source>
        <dbReference type="EMBL" id="WYK17272.1"/>
    </source>
</evidence>
<gene>
    <name evidence="2" type="ORF">RZS32_012720</name>
</gene>
<sequence length="144" mass="15225">MNITAKVAAVLTAGLTFATSAWAQDDEVGEAVLIELNAVKSNEASCTLSFLALNGHPSPIEKVVYETVLFDASGQVDRLTLFDFGTLPPGRPRVRQFTLQGLKCDGLGKVLINGAHTCEAPGLPANACEADLILDTRTKIEVIG</sequence>
<feature type="chain" id="PRO_5046410112" description="Tat pathway signal sequence domain protein" evidence="1">
    <location>
        <begin position="24"/>
        <end position="144"/>
    </location>
</feature>
<evidence type="ECO:0000256" key="1">
    <source>
        <dbReference type="SAM" id="SignalP"/>
    </source>
</evidence>
<accession>A0ABZ2TC62</accession>
<keyword evidence="3" id="KW-1185">Reference proteome</keyword>